<dbReference type="SUPFAM" id="SSF51126">
    <property type="entry name" value="Pectin lyase-like"/>
    <property type="match status" value="1"/>
</dbReference>
<proteinExistence type="inferred from homology"/>
<protein>
    <submittedName>
        <fullName evidence="5">Probable polygalacturonase At3g15720</fullName>
    </submittedName>
</protein>
<dbReference type="AlphaFoldDB" id="A0A8S0T9N6"/>
<organism evidence="5 6">
    <name type="scientific">Olea europaea subsp. europaea</name>
    <dbReference type="NCBI Taxonomy" id="158383"/>
    <lineage>
        <taxon>Eukaryota</taxon>
        <taxon>Viridiplantae</taxon>
        <taxon>Streptophyta</taxon>
        <taxon>Embryophyta</taxon>
        <taxon>Tracheophyta</taxon>
        <taxon>Spermatophyta</taxon>
        <taxon>Magnoliopsida</taxon>
        <taxon>eudicotyledons</taxon>
        <taxon>Gunneridae</taxon>
        <taxon>Pentapetalae</taxon>
        <taxon>asterids</taxon>
        <taxon>lamiids</taxon>
        <taxon>Lamiales</taxon>
        <taxon>Oleaceae</taxon>
        <taxon>Oleeae</taxon>
        <taxon>Olea</taxon>
    </lineage>
</organism>
<dbReference type="OrthoDB" id="187139at2759"/>
<dbReference type="Proteomes" id="UP000594638">
    <property type="component" value="Unassembled WGS sequence"/>
</dbReference>
<evidence type="ECO:0000313" key="6">
    <source>
        <dbReference type="Proteomes" id="UP000594638"/>
    </source>
</evidence>
<dbReference type="GO" id="GO:0004650">
    <property type="term" value="F:polygalacturonase activity"/>
    <property type="evidence" value="ECO:0007669"/>
    <property type="project" value="InterPro"/>
</dbReference>
<dbReference type="InterPro" id="IPR012334">
    <property type="entry name" value="Pectin_lyas_fold"/>
</dbReference>
<keyword evidence="2 4" id="KW-0378">Hydrolase</keyword>
<evidence type="ECO:0000256" key="1">
    <source>
        <dbReference type="ARBA" id="ARBA00008834"/>
    </source>
</evidence>
<dbReference type="EMBL" id="CACTIH010005771">
    <property type="protein sequence ID" value="CAA3001635.1"/>
    <property type="molecule type" value="Genomic_DNA"/>
</dbReference>
<dbReference type="GO" id="GO:0005975">
    <property type="term" value="P:carbohydrate metabolic process"/>
    <property type="evidence" value="ECO:0007669"/>
    <property type="project" value="InterPro"/>
</dbReference>
<evidence type="ECO:0000313" key="5">
    <source>
        <dbReference type="EMBL" id="CAA3001635.1"/>
    </source>
</evidence>
<keyword evidence="6" id="KW-1185">Reference proteome</keyword>
<dbReference type="Pfam" id="PF00295">
    <property type="entry name" value="Glyco_hydro_28"/>
    <property type="match status" value="1"/>
</dbReference>
<dbReference type="InterPro" id="IPR000743">
    <property type="entry name" value="Glyco_hydro_28"/>
</dbReference>
<evidence type="ECO:0000256" key="2">
    <source>
        <dbReference type="ARBA" id="ARBA00022801"/>
    </source>
</evidence>
<dbReference type="Gene3D" id="2.160.20.10">
    <property type="entry name" value="Single-stranded right-handed beta-helix, Pectin lyase-like"/>
    <property type="match status" value="1"/>
</dbReference>
<comment type="similarity">
    <text evidence="1 4">Belongs to the glycosyl hydrolase 28 family.</text>
</comment>
<gene>
    <name evidence="5" type="ORF">OLEA9_A061706</name>
</gene>
<evidence type="ECO:0000256" key="4">
    <source>
        <dbReference type="RuleBase" id="RU361169"/>
    </source>
</evidence>
<sequence>MFILPSHSIGSLGKDGGHDFVENVEVRDVVFLKNLCSARIKTWQDSALQVSKYSEPQESIVRDDIYILSSDNKRNAQVVCKNVHGTVQGSKVPNVFCLDQV</sequence>
<reference evidence="5 6" key="1">
    <citation type="submission" date="2019-12" db="EMBL/GenBank/DDBJ databases">
        <authorList>
            <person name="Alioto T."/>
            <person name="Alioto T."/>
            <person name="Gomez Garrido J."/>
        </authorList>
    </citation>
    <scope>NUCLEOTIDE SEQUENCE [LARGE SCALE GENOMIC DNA]</scope>
</reference>
<evidence type="ECO:0000256" key="3">
    <source>
        <dbReference type="ARBA" id="ARBA00023295"/>
    </source>
</evidence>
<name>A0A8S0T9N6_OLEEU</name>
<comment type="caution">
    <text evidence="5">The sequence shown here is derived from an EMBL/GenBank/DDBJ whole genome shotgun (WGS) entry which is preliminary data.</text>
</comment>
<keyword evidence="3 4" id="KW-0326">Glycosidase</keyword>
<dbReference type="InterPro" id="IPR011050">
    <property type="entry name" value="Pectin_lyase_fold/virulence"/>
</dbReference>
<accession>A0A8S0T9N6</accession>
<dbReference type="Gramene" id="OE9A061706T1">
    <property type="protein sequence ID" value="OE9A061706C1"/>
    <property type="gene ID" value="OE9A061706"/>
</dbReference>